<dbReference type="PANTHER" id="PTHR43341">
    <property type="entry name" value="AMINO ACID PERMEASE"/>
    <property type="match status" value="1"/>
</dbReference>
<feature type="compositionally biased region" description="Polar residues" evidence="7">
    <location>
        <begin position="9"/>
        <end position="26"/>
    </location>
</feature>
<evidence type="ECO:0000256" key="8">
    <source>
        <dbReference type="SAM" id="Phobius"/>
    </source>
</evidence>
<evidence type="ECO:0000256" key="6">
    <source>
        <dbReference type="ARBA" id="ARBA00023136"/>
    </source>
</evidence>
<evidence type="ECO:0000256" key="2">
    <source>
        <dbReference type="ARBA" id="ARBA00022448"/>
    </source>
</evidence>
<feature type="domain" description="Amino acid permease/ SLC12A" evidence="9">
    <location>
        <begin position="37"/>
        <end position="464"/>
    </location>
</feature>
<feature type="non-terminal residue" evidence="10">
    <location>
        <position position="1"/>
    </location>
</feature>
<keyword evidence="11" id="KW-1185">Reference proteome</keyword>
<dbReference type="InterPro" id="IPR004840">
    <property type="entry name" value="Amino_acid_permease_CS"/>
</dbReference>
<organism evidence="10 11">
    <name type="scientific">Lophiotrema nucula</name>
    <dbReference type="NCBI Taxonomy" id="690887"/>
    <lineage>
        <taxon>Eukaryota</taxon>
        <taxon>Fungi</taxon>
        <taxon>Dikarya</taxon>
        <taxon>Ascomycota</taxon>
        <taxon>Pezizomycotina</taxon>
        <taxon>Dothideomycetes</taxon>
        <taxon>Pleosporomycetidae</taxon>
        <taxon>Pleosporales</taxon>
        <taxon>Lophiotremataceae</taxon>
        <taxon>Lophiotrema</taxon>
    </lineage>
</organism>
<dbReference type="Gene3D" id="1.20.1740.10">
    <property type="entry name" value="Amino acid/polyamine transporter I"/>
    <property type="match status" value="1"/>
</dbReference>
<dbReference type="GO" id="GO:0016020">
    <property type="term" value="C:membrane"/>
    <property type="evidence" value="ECO:0007669"/>
    <property type="project" value="UniProtKB-SubCell"/>
</dbReference>
<dbReference type="PIRSF" id="PIRSF006060">
    <property type="entry name" value="AA_transporter"/>
    <property type="match status" value="1"/>
</dbReference>
<feature type="transmembrane region" description="Helical" evidence="8">
    <location>
        <begin position="40"/>
        <end position="62"/>
    </location>
</feature>
<evidence type="ECO:0000259" key="9">
    <source>
        <dbReference type="Pfam" id="PF00324"/>
    </source>
</evidence>
<feature type="non-terminal residue" evidence="10">
    <location>
        <position position="537"/>
    </location>
</feature>
<feature type="region of interest" description="Disordered" evidence="7">
    <location>
        <begin position="1"/>
        <end position="26"/>
    </location>
</feature>
<feature type="transmembrane region" description="Helical" evidence="8">
    <location>
        <begin position="191"/>
        <end position="213"/>
    </location>
</feature>
<keyword evidence="6 8" id="KW-0472">Membrane</keyword>
<comment type="subcellular location">
    <subcellularLocation>
        <location evidence="1">Membrane</location>
        <topology evidence="1">Multi-pass membrane protein</topology>
    </subcellularLocation>
</comment>
<dbReference type="InterPro" id="IPR050524">
    <property type="entry name" value="APC_YAT"/>
</dbReference>
<sequence length="537" mass="59786">EKVAPPSSPTQIQSTDAASQTSEGGQTELRQTLKERHVNMIGFSTVLGLGLFLSAGKAIYMAGPGAAVLAYLVAGTIMWSVMACLGEMTALFPVKGPIFEFPRRFIDESVGLAIGWIAWFSWVVTLAAEIMAITEVFHFQFKREYLNEVKYPSEKLEWRAGVNTNPAVWVGIFLIVALMVNLLPVRQYGRIEYVCGCLKITFLVGLILFNTILNARQSHSSRFWTYEKPYGFAKKSFTVNDTHTYTGSLGGLTSFWTTLTTTLFSLVGWEVIFLTAAENRDLRKSESLKLATRKITIRVLILYALCAFTVGLNVPWDDANLGDLTIHSITGGQNSVFILAAVREHVKVIPHIFNAFFIFSPLSTGINDLYGASRILHALASHRDAWPDWPMFEAIRSRLETTRNGVPVAAVTTSWLVGFVAFLSVNSAQAKNLGRMATVVVVANLIIYAANCVAYLQFYRQIKAAANGQLDEDLNLTPDVRNFYKRTARQYPYRSHLQWVRAAYALLACILLALFNGWQTFVSPMSTRDFVASYIAV</sequence>
<name>A0A6A5YI11_9PLEO</name>
<feature type="transmembrane region" description="Helical" evidence="8">
    <location>
        <begin position="406"/>
        <end position="425"/>
    </location>
</feature>
<keyword evidence="4" id="KW-0029">Amino-acid transport</keyword>
<keyword evidence="2" id="KW-0813">Transport</keyword>
<dbReference type="EMBL" id="ML977368">
    <property type="protein sequence ID" value="KAF2105987.1"/>
    <property type="molecule type" value="Genomic_DNA"/>
</dbReference>
<feature type="transmembrane region" description="Helical" evidence="8">
    <location>
        <begin position="68"/>
        <end position="92"/>
    </location>
</feature>
<dbReference type="PANTHER" id="PTHR43341:SF35">
    <property type="entry name" value="ACID TRANSPORTER, PUTATIVE-RELATED"/>
    <property type="match status" value="1"/>
</dbReference>
<evidence type="ECO:0000313" key="11">
    <source>
        <dbReference type="Proteomes" id="UP000799770"/>
    </source>
</evidence>
<dbReference type="GO" id="GO:0015171">
    <property type="term" value="F:amino acid transmembrane transporter activity"/>
    <property type="evidence" value="ECO:0007669"/>
    <property type="project" value="TreeGrafter"/>
</dbReference>
<gene>
    <name evidence="10" type="ORF">BDV96DRAFT_455631</name>
</gene>
<feature type="transmembrane region" description="Helical" evidence="8">
    <location>
        <begin position="166"/>
        <end position="184"/>
    </location>
</feature>
<dbReference type="AlphaFoldDB" id="A0A6A5YI11"/>
<dbReference type="OrthoDB" id="3900342at2759"/>
<evidence type="ECO:0000256" key="1">
    <source>
        <dbReference type="ARBA" id="ARBA00004141"/>
    </source>
</evidence>
<keyword evidence="5 8" id="KW-1133">Transmembrane helix</keyword>
<feature type="transmembrane region" description="Helical" evidence="8">
    <location>
        <begin position="437"/>
        <end position="458"/>
    </location>
</feature>
<dbReference type="Pfam" id="PF00324">
    <property type="entry name" value="AA_permease"/>
    <property type="match status" value="1"/>
</dbReference>
<evidence type="ECO:0000256" key="4">
    <source>
        <dbReference type="ARBA" id="ARBA00022970"/>
    </source>
</evidence>
<dbReference type="PROSITE" id="PS00218">
    <property type="entry name" value="AMINO_ACID_PERMEASE_1"/>
    <property type="match status" value="1"/>
</dbReference>
<dbReference type="InterPro" id="IPR004841">
    <property type="entry name" value="AA-permease/SLC12A_dom"/>
</dbReference>
<accession>A0A6A5YI11</accession>
<feature type="transmembrane region" description="Helical" evidence="8">
    <location>
        <begin position="295"/>
        <end position="314"/>
    </location>
</feature>
<keyword evidence="3 8" id="KW-0812">Transmembrane</keyword>
<evidence type="ECO:0000313" key="10">
    <source>
        <dbReference type="EMBL" id="KAF2105987.1"/>
    </source>
</evidence>
<protein>
    <submittedName>
        <fullName evidence="10">Amino acid permease-domain-containing protein</fullName>
    </submittedName>
</protein>
<evidence type="ECO:0000256" key="3">
    <source>
        <dbReference type="ARBA" id="ARBA00022692"/>
    </source>
</evidence>
<proteinExistence type="predicted"/>
<dbReference type="Proteomes" id="UP000799770">
    <property type="component" value="Unassembled WGS sequence"/>
</dbReference>
<evidence type="ECO:0000256" key="7">
    <source>
        <dbReference type="SAM" id="MobiDB-lite"/>
    </source>
</evidence>
<feature type="transmembrane region" description="Helical" evidence="8">
    <location>
        <begin position="255"/>
        <end position="274"/>
    </location>
</feature>
<feature type="transmembrane region" description="Helical" evidence="8">
    <location>
        <begin position="113"/>
        <end position="133"/>
    </location>
</feature>
<evidence type="ECO:0000256" key="5">
    <source>
        <dbReference type="ARBA" id="ARBA00022989"/>
    </source>
</evidence>
<reference evidence="10" key="1">
    <citation type="journal article" date="2020" name="Stud. Mycol.">
        <title>101 Dothideomycetes genomes: a test case for predicting lifestyles and emergence of pathogens.</title>
        <authorList>
            <person name="Haridas S."/>
            <person name="Albert R."/>
            <person name="Binder M."/>
            <person name="Bloem J."/>
            <person name="Labutti K."/>
            <person name="Salamov A."/>
            <person name="Andreopoulos B."/>
            <person name="Baker S."/>
            <person name="Barry K."/>
            <person name="Bills G."/>
            <person name="Bluhm B."/>
            <person name="Cannon C."/>
            <person name="Castanera R."/>
            <person name="Culley D."/>
            <person name="Daum C."/>
            <person name="Ezra D."/>
            <person name="Gonzalez J."/>
            <person name="Henrissat B."/>
            <person name="Kuo A."/>
            <person name="Liang C."/>
            <person name="Lipzen A."/>
            <person name="Lutzoni F."/>
            <person name="Magnuson J."/>
            <person name="Mondo S."/>
            <person name="Nolan M."/>
            <person name="Ohm R."/>
            <person name="Pangilinan J."/>
            <person name="Park H.-J."/>
            <person name="Ramirez L."/>
            <person name="Alfaro M."/>
            <person name="Sun H."/>
            <person name="Tritt A."/>
            <person name="Yoshinaga Y."/>
            <person name="Zwiers L.-H."/>
            <person name="Turgeon B."/>
            <person name="Goodwin S."/>
            <person name="Spatafora J."/>
            <person name="Crous P."/>
            <person name="Grigoriev I."/>
        </authorList>
    </citation>
    <scope>NUCLEOTIDE SEQUENCE</scope>
    <source>
        <strain evidence="10">CBS 627.86</strain>
    </source>
</reference>
<feature type="transmembrane region" description="Helical" evidence="8">
    <location>
        <begin position="499"/>
        <end position="518"/>
    </location>
</feature>